<reference evidence="2" key="1">
    <citation type="journal article" date="2021" name="Sci. Rep.">
        <title>Diploid genomic architecture of Nitzschia inconspicua, an elite biomass production diatom.</title>
        <authorList>
            <person name="Oliver A."/>
            <person name="Podell S."/>
            <person name="Pinowska A."/>
            <person name="Traller J.C."/>
            <person name="Smith S.R."/>
            <person name="McClure R."/>
            <person name="Beliaev A."/>
            <person name="Bohutskyi P."/>
            <person name="Hill E.A."/>
            <person name="Rabines A."/>
            <person name="Zheng H."/>
            <person name="Allen L.Z."/>
            <person name="Kuo A."/>
            <person name="Grigoriev I.V."/>
            <person name="Allen A.E."/>
            <person name="Hazlebeck D."/>
            <person name="Allen E.E."/>
        </authorList>
    </citation>
    <scope>NUCLEOTIDE SEQUENCE</scope>
    <source>
        <strain evidence="2">Hildebrandi</strain>
    </source>
</reference>
<dbReference type="Proteomes" id="UP000693970">
    <property type="component" value="Unassembled WGS sequence"/>
</dbReference>
<gene>
    <name evidence="2" type="ORF">IV203_019843</name>
</gene>
<accession>A0A9K3LZ81</accession>
<evidence type="ECO:0000313" key="3">
    <source>
        <dbReference type="Proteomes" id="UP000693970"/>
    </source>
</evidence>
<keyword evidence="1" id="KW-1133">Transmembrane helix</keyword>
<reference evidence="2" key="2">
    <citation type="submission" date="2021-04" db="EMBL/GenBank/DDBJ databases">
        <authorList>
            <person name="Podell S."/>
        </authorList>
    </citation>
    <scope>NUCLEOTIDE SEQUENCE</scope>
    <source>
        <strain evidence="2">Hildebrandi</strain>
    </source>
</reference>
<comment type="caution">
    <text evidence="2">The sequence shown here is derived from an EMBL/GenBank/DDBJ whole genome shotgun (WGS) entry which is preliminary data.</text>
</comment>
<keyword evidence="1" id="KW-0472">Membrane</keyword>
<evidence type="ECO:0000313" key="2">
    <source>
        <dbReference type="EMBL" id="KAG7371273.1"/>
    </source>
</evidence>
<protein>
    <submittedName>
        <fullName evidence="2">Phosphatidylinositol-glycan biosynthesis class S protein</fullName>
    </submittedName>
</protein>
<keyword evidence="3" id="KW-1185">Reference proteome</keyword>
<name>A0A9K3LZ81_9STRA</name>
<evidence type="ECO:0000256" key="1">
    <source>
        <dbReference type="SAM" id="Phobius"/>
    </source>
</evidence>
<sequence length="421" mass="46766">MAGTRLLLQGVILVELFCIVLIAIHVGFCQPGFRRTKGKGSSLPRLFLSDDYLQTDPVLCPWHYFPTVGGDELSEPTTVVTASSESALPRLKLEYIALLEDIAELSQWAAIVEEEWTIPSYVRDLESIQIDRPWQVYAVPPMDTDGLTSINGTSNGHINAESIPTLWNHISSSNNVFIELREQGVSQLILYIPKGLGGRTKLEEFETATPTPETHTPAVVSYHIQISTTDAATIISNGPTIVIPTTKDTKGLLGSYIEEWTVQSVVGSTSSPSSSLHDSMTAFWNHVHAQWKQQTLQLYQHISTIPSAKSDLTELAVPSEDPSMTDLQGLQTSIAQWMGLYQSLQFLLLFHTGSKKIVSPTSTPPPLLKDFPLEHYAAILMPLLFPLLVPFLFATVKEYKRYKEKRASKKTREMGDKEKVA</sequence>
<feature type="transmembrane region" description="Helical" evidence="1">
    <location>
        <begin position="6"/>
        <end position="29"/>
    </location>
</feature>
<feature type="transmembrane region" description="Helical" evidence="1">
    <location>
        <begin position="373"/>
        <end position="396"/>
    </location>
</feature>
<dbReference type="AlphaFoldDB" id="A0A9K3LZ81"/>
<proteinExistence type="predicted"/>
<keyword evidence="1" id="KW-0812">Transmembrane</keyword>
<dbReference type="EMBL" id="JAGRRH010000004">
    <property type="protein sequence ID" value="KAG7371273.1"/>
    <property type="molecule type" value="Genomic_DNA"/>
</dbReference>
<organism evidence="2 3">
    <name type="scientific">Nitzschia inconspicua</name>
    <dbReference type="NCBI Taxonomy" id="303405"/>
    <lineage>
        <taxon>Eukaryota</taxon>
        <taxon>Sar</taxon>
        <taxon>Stramenopiles</taxon>
        <taxon>Ochrophyta</taxon>
        <taxon>Bacillariophyta</taxon>
        <taxon>Bacillariophyceae</taxon>
        <taxon>Bacillariophycidae</taxon>
        <taxon>Bacillariales</taxon>
        <taxon>Bacillariaceae</taxon>
        <taxon>Nitzschia</taxon>
    </lineage>
</organism>